<dbReference type="GO" id="GO:0015344">
    <property type="term" value="F:siderophore uptake transmembrane transporter activity"/>
    <property type="evidence" value="ECO:0007669"/>
    <property type="project" value="TreeGrafter"/>
</dbReference>
<dbReference type="InterPro" id="IPR023997">
    <property type="entry name" value="TonB-dep_OMP_SusC/RagA_CS"/>
</dbReference>
<evidence type="ECO:0000256" key="4">
    <source>
        <dbReference type="ARBA" id="ARBA00022692"/>
    </source>
</evidence>
<feature type="domain" description="TonB-dependent receptor plug" evidence="13">
    <location>
        <begin position="114"/>
        <end position="219"/>
    </location>
</feature>
<feature type="domain" description="TonB-dependent receptor-like beta-barrel" evidence="12">
    <location>
        <begin position="390"/>
        <end position="875"/>
    </location>
</feature>
<proteinExistence type="inferred from homology"/>
<keyword evidence="7 10" id="KW-0472">Membrane</keyword>
<sequence>MVKNFLIATLCLLSTWTYSQEINIEGSVSDIDSGMPLLGVNVIIEGTTKGTTTNFDGEFILRSVPTDATLVFSYLGYETKKVNVAETTDFTIQLQSDTQALDDVVVIGYGASSRRKLTGSVSTVDAESIQDLEPLNAANALQGTTAGVSVTPQSGSPGAESNIRIRGISTNGDSSPLIILDGFQYDGGLNSINPQDIESITVLKDAQAAIYGSVGANGVVLIETKTGKRNQAAEVTYNTYFGLQQTTRELPLLNNLEYALLTNEKYANAGQNLPFPDVSQLRTNTDWQDEVFDTAAIVSNNVSVRGGSENTDYSFSASHLDQKGIVAPEKSNFKRTTAKLSINTDVRDFLNLSANVIYTNNRSQGINSFGLGSVLFNAINIAPTIRPDRFNLDGTIDLGNEVANPLAQIANTFNDFESNRLSGSFQAELEYIKDFKLTARYGFNSSNLNNREFFPEFDFGTSKVFNRPFNQVNQNQQEFYDYTFDLFNTIEKSFFDKELDVTFTLGMTAFRTHGEGLFGARTGVPRNSYEFADIGTATGVGDNQTNGSFVSEFRRLSYFSRVQFSFKDRYLLTGILRRDTSSNFGPNNSTAWFPSVTGGWIITEEDFIGTNDVLNFAKLRASYGELGNDRIPNFLFLSVLSGEATYVLGDEQNLTNGQALGPVANPNVKWETAKKLDIGLDLKLFDNSLDVTLDYYDNTREDLLIPFIPTSGIFGTAAPGSSAPTRNAGTVKNYGFEAAIGYSKEVSDNFSFNINYNVSTINNEVTKINGAPFLEGGQFSVGQLPPARMEVGQPIGYFYGLKTDGIFQNQTEVEAHPSQRELAGVDASPGDIRFVDVNGDGIVNQDDRTNIGDPIPDVTMGLNLSFTYKNFEFSAYSFANLGSDIVRNFERDQPNVNMLSRRLDRWTGPGTSTIEPRVTTAATANKLFSDYFVEDGSFLRIQTISLGYFVPEKALQSVGISSLKLYAKVDNAFTFTEYSGYDPTASTGAPIGGGIDLGFYPLPRTFSLGLNVKL</sequence>
<dbReference type="Pfam" id="PF07715">
    <property type="entry name" value="Plug"/>
    <property type="match status" value="1"/>
</dbReference>
<keyword evidence="6 11" id="KW-0798">TonB box</keyword>
<gene>
    <name evidence="14" type="ORF">G3567_00905</name>
</gene>
<dbReference type="PANTHER" id="PTHR30069:SF29">
    <property type="entry name" value="HEMOGLOBIN AND HEMOGLOBIN-HAPTOGLOBIN-BINDING PROTEIN 1-RELATED"/>
    <property type="match status" value="1"/>
</dbReference>
<keyword evidence="2 10" id="KW-0813">Transport</keyword>
<evidence type="ECO:0000259" key="13">
    <source>
        <dbReference type="Pfam" id="PF07715"/>
    </source>
</evidence>
<dbReference type="Pfam" id="PF00593">
    <property type="entry name" value="TonB_dep_Rec_b-barrel"/>
    <property type="match status" value="1"/>
</dbReference>
<dbReference type="NCBIfam" id="TIGR04056">
    <property type="entry name" value="OMP_RagA_SusC"/>
    <property type="match status" value="1"/>
</dbReference>
<dbReference type="InterPro" id="IPR000531">
    <property type="entry name" value="Beta-barrel_TonB"/>
</dbReference>
<dbReference type="PROSITE" id="PS52016">
    <property type="entry name" value="TONB_DEPENDENT_REC_3"/>
    <property type="match status" value="1"/>
</dbReference>
<dbReference type="RefSeq" id="WP_164003292.1">
    <property type="nucleotide sequence ID" value="NZ_JAAIKD010000001.1"/>
</dbReference>
<evidence type="ECO:0000256" key="10">
    <source>
        <dbReference type="PROSITE-ProRule" id="PRU01360"/>
    </source>
</evidence>
<evidence type="ECO:0000256" key="3">
    <source>
        <dbReference type="ARBA" id="ARBA00022452"/>
    </source>
</evidence>
<dbReference type="Gene3D" id="2.60.40.1120">
    <property type="entry name" value="Carboxypeptidase-like, regulatory domain"/>
    <property type="match status" value="1"/>
</dbReference>
<evidence type="ECO:0000313" key="15">
    <source>
        <dbReference type="Proteomes" id="UP000478505"/>
    </source>
</evidence>
<comment type="caution">
    <text evidence="14">The sequence shown here is derived from an EMBL/GenBank/DDBJ whole genome shotgun (WGS) entry which is preliminary data.</text>
</comment>
<dbReference type="Gene3D" id="2.170.130.10">
    <property type="entry name" value="TonB-dependent receptor, plug domain"/>
    <property type="match status" value="1"/>
</dbReference>
<keyword evidence="5" id="KW-0732">Signal</keyword>
<keyword evidence="9 10" id="KW-0998">Cell outer membrane</keyword>
<evidence type="ECO:0000256" key="11">
    <source>
        <dbReference type="RuleBase" id="RU003357"/>
    </source>
</evidence>
<dbReference type="InterPro" id="IPR012910">
    <property type="entry name" value="Plug_dom"/>
</dbReference>
<evidence type="ECO:0000256" key="5">
    <source>
        <dbReference type="ARBA" id="ARBA00022729"/>
    </source>
</evidence>
<dbReference type="InterPro" id="IPR023996">
    <property type="entry name" value="TonB-dep_OMP_SusC/RagA"/>
</dbReference>
<dbReference type="InterPro" id="IPR036942">
    <property type="entry name" value="Beta-barrel_TonB_sf"/>
</dbReference>
<comment type="subcellular location">
    <subcellularLocation>
        <location evidence="1 10">Cell outer membrane</location>
        <topology evidence="1 10">Multi-pass membrane protein</topology>
    </subcellularLocation>
</comment>
<dbReference type="Gene3D" id="2.40.170.20">
    <property type="entry name" value="TonB-dependent receptor, beta-barrel domain"/>
    <property type="match status" value="1"/>
</dbReference>
<dbReference type="PANTHER" id="PTHR30069">
    <property type="entry name" value="TONB-DEPENDENT OUTER MEMBRANE RECEPTOR"/>
    <property type="match status" value="1"/>
</dbReference>
<comment type="similarity">
    <text evidence="10 11">Belongs to the TonB-dependent receptor family.</text>
</comment>
<protein>
    <submittedName>
        <fullName evidence="14">TonB-dependent receptor</fullName>
    </submittedName>
</protein>
<keyword evidence="15" id="KW-1185">Reference proteome</keyword>
<organism evidence="14 15">
    <name type="scientific">Psychroflexus aurantiacus</name>
    <dbReference type="NCBI Taxonomy" id="2709310"/>
    <lineage>
        <taxon>Bacteria</taxon>
        <taxon>Pseudomonadati</taxon>
        <taxon>Bacteroidota</taxon>
        <taxon>Flavobacteriia</taxon>
        <taxon>Flavobacteriales</taxon>
        <taxon>Flavobacteriaceae</taxon>
        <taxon>Psychroflexus</taxon>
    </lineage>
</organism>
<evidence type="ECO:0000256" key="6">
    <source>
        <dbReference type="ARBA" id="ARBA00023077"/>
    </source>
</evidence>
<keyword evidence="8 14" id="KW-0675">Receptor</keyword>
<evidence type="ECO:0000256" key="7">
    <source>
        <dbReference type="ARBA" id="ARBA00023136"/>
    </source>
</evidence>
<evidence type="ECO:0000256" key="9">
    <source>
        <dbReference type="ARBA" id="ARBA00023237"/>
    </source>
</evidence>
<dbReference type="GO" id="GO:0009279">
    <property type="term" value="C:cell outer membrane"/>
    <property type="evidence" value="ECO:0007669"/>
    <property type="project" value="UniProtKB-SubCell"/>
</dbReference>
<dbReference type="NCBIfam" id="TIGR04057">
    <property type="entry name" value="SusC_RagA_signa"/>
    <property type="match status" value="1"/>
</dbReference>
<name>A0A6B3QX43_9FLAO</name>
<evidence type="ECO:0000259" key="12">
    <source>
        <dbReference type="Pfam" id="PF00593"/>
    </source>
</evidence>
<dbReference type="GO" id="GO:0044718">
    <property type="term" value="P:siderophore transmembrane transport"/>
    <property type="evidence" value="ECO:0007669"/>
    <property type="project" value="TreeGrafter"/>
</dbReference>
<evidence type="ECO:0000256" key="8">
    <source>
        <dbReference type="ARBA" id="ARBA00023170"/>
    </source>
</evidence>
<dbReference type="Pfam" id="PF13715">
    <property type="entry name" value="CarbopepD_reg_2"/>
    <property type="match status" value="1"/>
</dbReference>
<evidence type="ECO:0000256" key="1">
    <source>
        <dbReference type="ARBA" id="ARBA00004571"/>
    </source>
</evidence>
<evidence type="ECO:0000256" key="2">
    <source>
        <dbReference type="ARBA" id="ARBA00022448"/>
    </source>
</evidence>
<dbReference type="AlphaFoldDB" id="A0A6B3QX43"/>
<keyword evidence="4 10" id="KW-0812">Transmembrane</keyword>
<reference evidence="14 15" key="1">
    <citation type="submission" date="2020-02" db="EMBL/GenBank/DDBJ databases">
        <title>Flavobacteriaceae Psychroflexus bacterium YR1-1, complete genome.</title>
        <authorList>
            <person name="Li Y."/>
            <person name="Wu S."/>
        </authorList>
    </citation>
    <scope>NUCLEOTIDE SEQUENCE [LARGE SCALE GENOMIC DNA]</scope>
    <source>
        <strain evidence="14 15">YR1-1</strain>
    </source>
</reference>
<dbReference type="InterPro" id="IPR008969">
    <property type="entry name" value="CarboxyPept-like_regulatory"/>
</dbReference>
<dbReference type="EMBL" id="JAAIKD010000001">
    <property type="protein sequence ID" value="NEV92703.1"/>
    <property type="molecule type" value="Genomic_DNA"/>
</dbReference>
<dbReference type="InterPro" id="IPR039426">
    <property type="entry name" value="TonB-dep_rcpt-like"/>
</dbReference>
<dbReference type="InterPro" id="IPR037066">
    <property type="entry name" value="Plug_dom_sf"/>
</dbReference>
<evidence type="ECO:0000313" key="14">
    <source>
        <dbReference type="EMBL" id="NEV92703.1"/>
    </source>
</evidence>
<keyword evidence="3 10" id="KW-1134">Transmembrane beta strand</keyword>
<accession>A0A6B3QX43</accession>
<dbReference type="SUPFAM" id="SSF56935">
    <property type="entry name" value="Porins"/>
    <property type="match status" value="1"/>
</dbReference>
<dbReference type="Proteomes" id="UP000478505">
    <property type="component" value="Unassembled WGS sequence"/>
</dbReference>
<dbReference type="SUPFAM" id="SSF49464">
    <property type="entry name" value="Carboxypeptidase regulatory domain-like"/>
    <property type="match status" value="1"/>
</dbReference>